<dbReference type="SUPFAM" id="SSF51905">
    <property type="entry name" value="FAD/NAD(P)-binding domain"/>
    <property type="match status" value="1"/>
</dbReference>
<dbReference type="EMBL" id="JAKVTV010000004">
    <property type="protein sequence ID" value="MCH4824155.1"/>
    <property type="molecule type" value="Genomic_DNA"/>
</dbReference>
<sequence length="573" mass="65250">MHKKVIAIVGCGPRGLAALEELFKEISNFKTSIDFEVILFETSKNLGTGKAWDLDQPNSNWINISDFALQELEGRVKISFDSFSVPSFPSYRDWCLANGFQKASEKDKDVYPPRSVMGTYLNERFNSIFDILKENNLVSHYSEEIVDLQKSDNKIKLISTESSYDVDECLLTIGHQPTELSEESQTWKNHAERRKCVYIHDPYESEIADNNWDHKEIAIKGFGLSMIDICRMLTTCRGGGFREKPDSKFLKYLKTGDEVKIYPFSLDGLPVVPKPYGRKVDSYFQPSKRQVKHFELKIENHLVEPEKIENIDFLVSAFASISAEIYSEMETPYTKGNYENEEIEKLIKDWLNDMDTKHALILDTSMPTRDYMEKTVSMANGESAFSLDYTVGQIWRQLQPTMYRLFAHSGLKGEVMKEIVDLDESTKRYSYGPPVESILQLLALMDADVLDLRFIKDPETDLHEKGWKLRRENESVVANVMINSILAGPDIEKMDSTIIKKLKKNLQIEQVESGLGIATESSGLILVENYNSQIPVAVLGRNSKGSILGTDAILECFSPEIELWAQGVVERIS</sequence>
<proteinExistence type="predicted"/>
<evidence type="ECO:0000259" key="1">
    <source>
        <dbReference type="Pfam" id="PF13454"/>
    </source>
</evidence>
<dbReference type="InterPro" id="IPR036188">
    <property type="entry name" value="FAD/NAD-bd_sf"/>
</dbReference>
<protein>
    <submittedName>
        <fullName evidence="2">FAD/NAD(P)-binding protein</fullName>
    </submittedName>
</protein>
<comment type="caution">
    <text evidence="2">The sequence shown here is derived from an EMBL/GenBank/DDBJ whole genome shotgun (WGS) entry which is preliminary data.</text>
</comment>
<dbReference type="Proteomes" id="UP001139226">
    <property type="component" value="Unassembled WGS sequence"/>
</dbReference>
<keyword evidence="3" id="KW-1185">Reference proteome</keyword>
<dbReference type="PANTHER" id="PTHR40254">
    <property type="entry name" value="BLR0577 PROTEIN"/>
    <property type="match status" value="1"/>
</dbReference>
<accession>A0A9X2AA82</accession>
<dbReference type="AlphaFoldDB" id="A0A9X2AA82"/>
<dbReference type="PANTHER" id="PTHR40254:SF1">
    <property type="entry name" value="BLR0577 PROTEIN"/>
    <property type="match status" value="1"/>
</dbReference>
<organism evidence="2 3">
    <name type="scientific">Christiangramia lutea</name>
    <dbReference type="NCBI Taxonomy" id="1607951"/>
    <lineage>
        <taxon>Bacteria</taxon>
        <taxon>Pseudomonadati</taxon>
        <taxon>Bacteroidota</taxon>
        <taxon>Flavobacteriia</taxon>
        <taxon>Flavobacteriales</taxon>
        <taxon>Flavobacteriaceae</taxon>
        <taxon>Christiangramia</taxon>
    </lineage>
</organism>
<dbReference type="InterPro" id="IPR052189">
    <property type="entry name" value="L-asp_N-monooxygenase_NS-form"/>
</dbReference>
<dbReference type="RefSeq" id="WP_240714321.1">
    <property type="nucleotide sequence ID" value="NZ_JAKVTV010000004.1"/>
</dbReference>
<feature type="domain" description="FAD-dependent urate hydroxylase HpyO/Asp monooxygenase CreE-like FAD/NAD(P)-binding" evidence="1">
    <location>
        <begin position="7"/>
        <end position="176"/>
    </location>
</feature>
<evidence type="ECO:0000313" key="3">
    <source>
        <dbReference type="Proteomes" id="UP001139226"/>
    </source>
</evidence>
<dbReference type="Pfam" id="PF13454">
    <property type="entry name" value="NAD_binding_9"/>
    <property type="match status" value="1"/>
</dbReference>
<dbReference type="InterPro" id="IPR038732">
    <property type="entry name" value="HpyO/CreE_NAD-binding"/>
</dbReference>
<name>A0A9X2AA82_9FLAO</name>
<gene>
    <name evidence="2" type="ORF">ML462_13330</name>
</gene>
<reference evidence="2" key="1">
    <citation type="submission" date="2022-03" db="EMBL/GenBank/DDBJ databases">
        <title>Gramella crocea sp. nov., isolated from activated sludge of a seafood processing plant.</title>
        <authorList>
            <person name="Zhang X."/>
        </authorList>
    </citation>
    <scope>NUCLEOTIDE SEQUENCE</scope>
    <source>
        <strain evidence="2">YJ019</strain>
    </source>
</reference>
<evidence type="ECO:0000313" key="2">
    <source>
        <dbReference type="EMBL" id="MCH4824155.1"/>
    </source>
</evidence>